<organism evidence="2 3">
    <name type="scientific">Heligmosomoides polygyrus</name>
    <name type="common">Parasitic roundworm</name>
    <dbReference type="NCBI Taxonomy" id="6339"/>
    <lineage>
        <taxon>Eukaryota</taxon>
        <taxon>Metazoa</taxon>
        <taxon>Ecdysozoa</taxon>
        <taxon>Nematoda</taxon>
        <taxon>Chromadorea</taxon>
        <taxon>Rhabditida</taxon>
        <taxon>Rhabditina</taxon>
        <taxon>Rhabditomorpha</taxon>
        <taxon>Strongyloidea</taxon>
        <taxon>Heligmosomidae</taxon>
        <taxon>Heligmosomoides</taxon>
    </lineage>
</organism>
<evidence type="ECO:0000313" key="3">
    <source>
        <dbReference type="WBParaSite" id="HPBE_0001457601-mRNA-1"/>
    </source>
</evidence>
<proteinExistence type="predicted"/>
<dbReference type="Proteomes" id="UP000050761">
    <property type="component" value="Unassembled WGS sequence"/>
</dbReference>
<dbReference type="AlphaFoldDB" id="A0A183G0F8"/>
<dbReference type="OrthoDB" id="410404at2759"/>
<accession>A0A3P8DV32</accession>
<reference evidence="1 2" key="1">
    <citation type="submission" date="2018-11" db="EMBL/GenBank/DDBJ databases">
        <authorList>
            <consortium name="Pathogen Informatics"/>
        </authorList>
    </citation>
    <scope>NUCLEOTIDE SEQUENCE [LARGE SCALE GENOMIC DNA]</scope>
</reference>
<evidence type="ECO:0000313" key="1">
    <source>
        <dbReference type="EMBL" id="VDP00083.1"/>
    </source>
</evidence>
<dbReference type="EMBL" id="UZAH01028429">
    <property type="protein sequence ID" value="VDP00083.1"/>
    <property type="molecule type" value="Genomic_DNA"/>
</dbReference>
<accession>A0A183G0F8</accession>
<reference evidence="3" key="2">
    <citation type="submission" date="2019-09" db="UniProtKB">
        <authorList>
            <consortium name="WormBaseParasite"/>
        </authorList>
    </citation>
    <scope>IDENTIFICATION</scope>
</reference>
<dbReference type="WBParaSite" id="HPBE_0001457601-mRNA-1">
    <property type="protein sequence ID" value="HPBE_0001457601-mRNA-1"/>
    <property type="gene ID" value="HPBE_0001457601"/>
</dbReference>
<protein>
    <submittedName>
        <fullName evidence="3">Reverse transcriptase domain-containing protein</fullName>
    </submittedName>
</protein>
<sequence length="128" mass="14834">MQQLEPRWSSHLCRGTLPWTLLYADEVMLACKGELEREQQAWCHRLERFGLKLDVKKTEYLTTNVTESSSIKVKCSFHALQSLSTWDQVASDRKLMVEVNSRVSAAWSKWRSFTGVQFVFDAYLDGVL</sequence>
<evidence type="ECO:0000313" key="2">
    <source>
        <dbReference type="Proteomes" id="UP000050761"/>
    </source>
</evidence>
<name>A0A183G0F8_HELPZ</name>
<keyword evidence="2" id="KW-1185">Reference proteome</keyword>
<gene>
    <name evidence="1" type="ORF">HPBE_LOCUS14580</name>
</gene>